<sequence length="859" mass="97730">MKFNWLLYSLLALTSFSFAQTKQGNIVQYFGKEKVEDVSEGTILHLFTEGLILKKKGFSFSNDAVSSNPVFAEILNKKLTTSIQEIKITDSFSGETLEWEPLKTQDKNEFNDRGLRSGYLYLEYNSKIEQTILFEASGHTNVLINGLPHEGDHYDFGWNLIPVKLNKGKNEFILSGGRFATMRARLLKADHPFQFTKRDLTLPDLLLEESKPVYGAIRVMNTTDKWFKNGKIHVKIEDTEITTPVPNISPLIVRKVPFKIATPDGLVDQETVNAYITLLDKSGKILSTDTLELVVKSKYKHHKNTFISHIDGSVQYYSVAPSLNKDSPNQALFFSVHGASVEAVNQANAYKQKDWGHLVAPTNRRPYGFAWEDWGRLDALEVLDEAEKLFNTDKQHTYLTGHSMGGHGTWYLGATYPDRFAAIAPCAGYPDLLLYRNNSIERMKEMPTENFDRFGITKDEFLKKVTLSFDNDTDALLDSIIRRAGNPSRTLKLKRNYLHYGVYILHGEKDNVVPTSIARDMRETLGKFHNDFAYYEYPDGQHWYGDESVDYPLLFDFFKARKIKAPEDIDEIEFSTGSPGVSASSNYVSIFQQKKPFEISSFQLKKEKGKLDINTVNTALLKLDLQDAAITNDTLLIDNQQLVIASKETVYLEKKSKQWTITKAPKTSEKNPHRNGGFKDAFRKKMVFVYASNGSQEENDWYYNRAKFDAEKFWYRANGSVEIIRDRDFELSNYPNQNIVMYGNKNNNSSWNKILKFCPIQVSNNLIKVGSKKLEGDQWGALFIYPRDDSDTASVGVVTATGIKGMKGAYANDYLENGTTFPDVLIFDDTMMKSGISGVKSSGFFGNDWSVEEGDFIWR</sequence>
<evidence type="ECO:0000256" key="1">
    <source>
        <dbReference type="ARBA" id="ARBA00022729"/>
    </source>
</evidence>
<comment type="caution">
    <text evidence="3">The sequence shown here is derived from an EMBL/GenBank/DDBJ whole genome shotgun (WGS) entry which is preliminary data.</text>
</comment>
<dbReference type="Proteomes" id="UP000289859">
    <property type="component" value="Unassembled WGS sequence"/>
</dbReference>
<proteinExistence type="predicted"/>
<dbReference type="EMBL" id="QOVK01000010">
    <property type="protein sequence ID" value="RXG20625.1"/>
    <property type="molecule type" value="Genomic_DNA"/>
</dbReference>
<feature type="signal peptide" evidence="2">
    <location>
        <begin position="1"/>
        <end position="19"/>
    </location>
</feature>
<gene>
    <name evidence="3" type="ORF">DSM02_2479</name>
</gene>
<dbReference type="InterPro" id="IPR050955">
    <property type="entry name" value="Plant_Biomass_Hydrol_Est"/>
</dbReference>
<accession>A0A4Q0P2Z2</accession>
<feature type="chain" id="PRO_5020981453" evidence="2">
    <location>
        <begin position="20"/>
        <end position="859"/>
    </location>
</feature>
<name>A0A4Q0P2Z2_9FLAO</name>
<dbReference type="PANTHER" id="PTHR43037:SF4">
    <property type="entry name" value="PEPTIDASE S9 PROLYL OLIGOPEPTIDASE CATALYTIC DOMAIN-CONTAINING PROTEIN"/>
    <property type="match status" value="1"/>
</dbReference>
<dbReference type="RefSeq" id="WP_128765883.1">
    <property type="nucleotide sequence ID" value="NZ_JBHUOO010000008.1"/>
</dbReference>
<dbReference type="InterPro" id="IPR029058">
    <property type="entry name" value="AB_hydrolase_fold"/>
</dbReference>
<dbReference type="Gene3D" id="3.40.50.1820">
    <property type="entry name" value="alpha/beta hydrolase"/>
    <property type="match status" value="1"/>
</dbReference>
<evidence type="ECO:0000256" key="2">
    <source>
        <dbReference type="SAM" id="SignalP"/>
    </source>
</evidence>
<keyword evidence="1 2" id="KW-0732">Signal</keyword>
<keyword evidence="4" id="KW-1185">Reference proteome</keyword>
<organism evidence="3 4">
    <name type="scientific">Leeuwenhoekiella polynyae</name>
    <dbReference type="NCBI Taxonomy" id="1550906"/>
    <lineage>
        <taxon>Bacteria</taxon>
        <taxon>Pseudomonadati</taxon>
        <taxon>Bacteroidota</taxon>
        <taxon>Flavobacteriia</taxon>
        <taxon>Flavobacteriales</taxon>
        <taxon>Flavobacteriaceae</taxon>
        <taxon>Leeuwenhoekiella</taxon>
    </lineage>
</organism>
<dbReference type="OrthoDB" id="9764953at2"/>
<protein>
    <submittedName>
        <fullName evidence="3">Putative esterase</fullName>
    </submittedName>
</protein>
<dbReference type="InterPro" id="IPR000801">
    <property type="entry name" value="Esterase-like"/>
</dbReference>
<evidence type="ECO:0000313" key="4">
    <source>
        <dbReference type="Proteomes" id="UP000289859"/>
    </source>
</evidence>
<evidence type="ECO:0000313" key="3">
    <source>
        <dbReference type="EMBL" id="RXG20625.1"/>
    </source>
</evidence>
<dbReference type="SUPFAM" id="SSF53474">
    <property type="entry name" value="alpha/beta-Hydrolases"/>
    <property type="match status" value="1"/>
</dbReference>
<reference evidence="3 4" key="1">
    <citation type="submission" date="2018-07" db="EMBL/GenBank/DDBJ databases">
        <title>Leeuwenhoekiella genomics.</title>
        <authorList>
            <person name="Tahon G."/>
            <person name="Willems A."/>
        </authorList>
    </citation>
    <scope>NUCLEOTIDE SEQUENCE [LARGE SCALE GENOMIC DNA]</scope>
    <source>
        <strain evidence="3 4">LMG 29608</strain>
    </source>
</reference>
<dbReference type="AlphaFoldDB" id="A0A4Q0P2Z2"/>
<dbReference type="Pfam" id="PF00756">
    <property type="entry name" value="Esterase"/>
    <property type="match status" value="1"/>
</dbReference>
<dbReference type="PANTHER" id="PTHR43037">
    <property type="entry name" value="UNNAMED PRODUCT-RELATED"/>
    <property type="match status" value="1"/>
</dbReference>